<proteinExistence type="predicted"/>
<dbReference type="AlphaFoldDB" id="A0AAD8KAH4"/>
<keyword evidence="2" id="KW-1185">Reference proteome</keyword>
<protein>
    <submittedName>
        <fullName evidence="1">Uncharacterized protein</fullName>
    </submittedName>
</protein>
<evidence type="ECO:0000313" key="1">
    <source>
        <dbReference type="EMBL" id="KAK1418993.1"/>
    </source>
</evidence>
<evidence type="ECO:0000313" key="2">
    <source>
        <dbReference type="Proteomes" id="UP001229421"/>
    </source>
</evidence>
<name>A0AAD8KAH4_TARER</name>
<gene>
    <name evidence="1" type="ORF">QVD17_28147</name>
</gene>
<organism evidence="1 2">
    <name type="scientific">Tagetes erecta</name>
    <name type="common">African marigold</name>
    <dbReference type="NCBI Taxonomy" id="13708"/>
    <lineage>
        <taxon>Eukaryota</taxon>
        <taxon>Viridiplantae</taxon>
        <taxon>Streptophyta</taxon>
        <taxon>Embryophyta</taxon>
        <taxon>Tracheophyta</taxon>
        <taxon>Spermatophyta</taxon>
        <taxon>Magnoliopsida</taxon>
        <taxon>eudicotyledons</taxon>
        <taxon>Gunneridae</taxon>
        <taxon>Pentapetalae</taxon>
        <taxon>asterids</taxon>
        <taxon>campanulids</taxon>
        <taxon>Asterales</taxon>
        <taxon>Asteraceae</taxon>
        <taxon>Asteroideae</taxon>
        <taxon>Heliantheae alliance</taxon>
        <taxon>Tageteae</taxon>
        <taxon>Tagetes</taxon>
    </lineage>
</organism>
<accession>A0AAD8KAH4</accession>
<dbReference type="EMBL" id="JAUHHV010000007">
    <property type="protein sequence ID" value="KAK1418993.1"/>
    <property type="molecule type" value="Genomic_DNA"/>
</dbReference>
<sequence>MKIKEMEASIKKQESLALQASLQSVQSYYSDLERLASYWPCNRINTILGYQLNVLIKTDVQCVNWNLLLEDSEDQKPSLKCLAIVTFFSGVFASIQTKDYLILPLILLKVPNLA</sequence>
<comment type="caution">
    <text evidence="1">The sequence shown here is derived from an EMBL/GenBank/DDBJ whole genome shotgun (WGS) entry which is preliminary data.</text>
</comment>
<reference evidence="1" key="1">
    <citation type="journal article" date="2023" name="bioRxiv">
        <title>Improved chromosome-level genome assembly for marigold (Tagetes erecta).</title>
        <authorList>
            <person name="Jiang F."/>
            <person name="Yuan L."/>
            <person name="Wang S."/>
            <person name="Wang H."/>
            <person name="Xu D."/>
            <person name="Wang A."/>
            <person name="Fan W."/>
        </authorList>
    </citation>
    <scope>NUCLEOTIDE SEQUENCE</scope>
    <source>
        <strain evidence="1">WSJ</strain>
        <tissue evidence="1">Leaf</tissue>
    </source>
</reference>
<dbReference type="Proteomes" id="UP001229421">
    <property type="component" value="Unassembled WGS sequence"/>
</dbReference>